<sequence>SGEVFPYSISLPIGFVALGIEATRRVFYLGFVIVSFGSDLGFFCYNLEVHCNCRTHVDKGVLSF</sequence>
<accession>A0A7J7L0N6</accession>
<feature type="transmembrane region" description="Helical" evidence="1">
    <location>
        <begin position="26"/>
        <end position="45"/>
    </location>
</feature>
<keyword evidence="1" id="KW-0812">Transmembrane</keyword>
<evidence type="ECO:0000256" key="1">
    <source>
        <dbReference type="SAM" id="Phobius"/>
    </source>
</evidence>
<proteinExistence type="predicted"/>
<comment type="caution">
    <text evidence="2">The sequence shown here is derived from an EMBL/GenBank/DDBJ whole genome shotgun (WGS) entry which is preliminary data.</text>
</comment>
<keyword evidence="1" id="KW-1133">Transmembrane helix</keyword>
<feature type="non-terminal residue" evidence="2">
    <location>
        <position position="64"/>
    </location>
</feature>
<keyword evidence="3" id="KW-1185">Reference proteome</keyword>
<reference evidence="2 3" key="1">
    <citation type="journal article" date="2020" name="IScience">
        <title>Genome Sequencing of the Endangered Kingdonia uniflora (Circaeasteraceae, Ranunculales) Reveals Potential Mechanisms of Evolutionary Specialization.</title>
        <authorList>
            <person name="Sun Y."/>
            <person name="Deng T."/>
            <person name="Zhang A."/>
            <person name="Moore M.J."/>
            <person name="Landis J.B."/>
            <person name="Lin N."/>
            <person name="Zhang H."/>
            <person name="Zhang X."/>
            <person name="Huang J."/>
            <person name="Zhang X."/>
            <person name="Sun H."/>
            <person name="Wang H."/>
        </authorList>
    </citation>
    <scope>NUCLEOTIDE SEQUENCE [LARGE SCALE GENOMIC DNA]</scope>
    <source>
        <strain evidence="2">TB1705</strain>
        <tissue evidence="2">Leaf</tissue>
    </source>
</reference>
<evidence type="ECO:0000313" key="2">
    <source>
        <dbReference type="EMBL" id="KAF6136104.1"/>
    </source>
</evidence>
<dbReference type="AlphaFoldDB" id="A0A7J7L0N6"/>
<name>A0A7J7L0N6_9MAGN</name>
<organism evidence="2 3">
    <name type="scientific">Kingdonia uniflora</name>
    <dbReference type="NCBI Taxonomy" id="39325"/>
    <lineage>
        <taxon>Eukaryota</taxon>
        <taxon>Viridiplantae</taxon>
        <taxon>Streptophyta</taxon>
        <taxon>Embryophyta</taxon>
        <taxon>Tracheophyta</taxon>
        <taxon>Spermatophyta</taxon>
        <taxon>Magnoliopsida</taxon>
        <taxon>Ranunculales</taxon>
        <taxon>Circaeasteraceae</taxon>
        <taxon>Kingdonia</taxon>
    </lineage>
</organism>
<evidence type="ECO:0000313" key="3">
    <source>
        <dbReference type="Proteomes" id="UP000541444"/>
    </source>
</evidence>
<dbReference type="Proteomes" id="UP000541444">
    <property type="component" value="Unassembled WGS sequence"/>
</dbReference>
<keyword evidence="1" id="KW-0472">Membrane</keyword>
<dbReference type="EMBL" id="JACGCM010002763">
    <property type="protein sequence ID" value="KAF6136104.1"/>
    <property type="molecule type" value="Genomic_DNA"/>
</dbReference>
<protein>
    <submittedName>
        <fullName evidence="2">Uncharacterized protein</fullName>
    </submittedName>
</protein>
<gene>
    <name evidence="2" type="ORF">GIB67_000508</name>
</gene>